<evidence type="ECO:0000256" key="2">
    <source>
        <dbReference type="SAM" id="SignalP"/>
    </source>
</evidence>
<comment type="similarity">
    <text evidence="1">Belongs to the insulin family.</text>
</comment>
<evidence type="ECO:0000313" key="7">
    <source>
        <dbReference type="Proteomes" id="UP000663855"/>
    </source>
</evidence>
<dbReference type="Proteomes" id="UP000681720">
    <property type="component" value="Unassembled WGS sequence"/>
</dbReference>
<comment type="caution">
    <text evidence="3">The sequence shown here is derived from an EMBL/GenBank/DDBJ whole genome shotgun (WGS) entry which is preliminary data.</text>
</comment>
<dbReference type="Proteomes" id="UP000663855">
    <property type="component" value="Unassembled WGS sequence"/>
</dbReference>
<dbReference type="Proteomes" id="UP000676336">
    <property type="component" value="Unassembled WGS sequence"/>
</dbReference>
<dbReference type="EMBL" id="CAJOBJ010099980">
    <property type="protein sequence ID" value="CAF4582924.1"/>
    <property type="molecule type" value="Genomic_DNA"/>
</dbReference>
<name>A0A814UBV5_9BILA</name>
<dbReference type="InterPro" id="IPR036438">
    <property type="entry name" value="Insulin-like_sf"/>
</dbReference>
<evidence type="ECO:0000313" key="5">
    <source>
        <dbReference type="EMBL" id="CAF4582924.1"/>
    </source>
</evidence>
<organism evidence="3 7">
    <name type="scientific">Rotaria magnacalcarata</name>
    <dbReference type="NCBI Taxonomy" id="392030"/>
    <lineage>
        <taxon>Eukaryota</taxon>
        <taxon>Metazoa</taxon>
        <taxon>Spiralia</taxon>
        <taxon>Gnathifera</taxon>
        <taxon>Rotifera</taxon>
        <taxon>Eurotatoria</taxon>
        <taxon>Bdelloidea</taxon>
        <taxon>Philodinida</taxon>
        <taxon>Philodinidae</taxon>
        <taxon>Rotaria</taxon>
    </lineage>
</organism>
<evidence type="ECO:0000313" key="4">
    <source>
        <dbReference type="EMBL" id="CAF4439578.1"/>
    </source>
</evidence>
<dbReference type="EMBL" id="CAJOBH010106965">
    <property type="protein sequence ID" value="CAF4642291.1"/>
    <property type="molecule type" value="Genomic_DNA"/>
</dbReference>
<dbReference type="PROSITE" id="PS00262">
    <property type="entry name" value="INSULIN"/>
    <property type="match status" value="1"/>
</dbReference>
<dbReference type="InterPro" id="IPR022353">
    <property type="entry name" value="Insulin_CS"/>
</dbReference>
<protein>
    <submittedName>
        <fullName evidence="3">Uncharacterized protein</fullName>
    </submittedName>
</protein>
<keyword evidence="2" id="KW-0732">Signal</keyword>
<evidence type="ECO:0000313" key="6">
    <source>
        <dbReference type="EMBL" id="CAF4642291.1"/>
    </source>
</evidence>
<accession>A0A814UBV5</accession>
<dbReference type="SUPFAM" id="SSF56994">
    <property type="entry name" value="Insulin-like"/>
    <property type="match status" value="1"/>
</dbReference>
<evidence type="ECO:0000256" key="1">
    <source>
        <dbReference type="ARBA" id="ARBA00009034"/>
    </source>
</evidence>
<gene>
    <name evidence="6" type="ORF">BYL167_LOCUS41820</name>
    <name evidence="3" type="ORF">CJN711_LOCUS10591</name>
    <name evidence="5" type="ORF">GIL414_LOCUS38158</name>
    <name evidence="4" type="ORF">SMN809_LOCUS32207</name>
</gene>
<dbReference type="Gene3D" id="1.10.100.10">
    <property type="entry name" value="Insulin-like"/>
    <property type="match status" value="1"/>
</dbReference>
<dbReference type="AlphaFoldDB" id="A0A814UBV5"/>
<dbReference type="Proteomes" id="UP000681967">
    <property type="component" value="Unassembled WGS sequence"/>
</dbReference>
<feature type="signal peptide" evidence="2">
    <location>
        <begin position="1"/>
        <end position="17"/>
    </location>
</feature>
<feature type="chain" id="PRO_5036226087" evidence="2">
    <location>
        <begin position="18"/>
        <end position="160"/>
    </location>
</feature>
<evidence type="ECO:0000313" key="3">
    <source>
        <dbReference type="EMBL" id="CAF1172625.1"/>
    </source>
</evidence>
<reference evidence="3" key="1">
    <citation type="submission" date="2021-02" db="EMBL/GenBank/DDBJ databases">
        <authorList>
            <person name="Nowell W R."/>
        </authorList>
    </citation>
    <scope>NUCLEOTIDE SEQUENCE</scope>
</reference>
<sequence length="160" mass="17948">MFTISLCLVCCLSLVISTPTDLKDSEKNVDGKHYALKSVGTTYTQRVSNHGQCTVELNGNGDKQNILTEGEIIKIRNKWFKVEDCRLNRAYMVSCGSQLLLQMLNIVCSYAEKSYDSSKVSKRQQTEDGLINIIDKSYYSECCNSACTVSELLQYCPLNS</sequence>
<proteinExistence type="inferred from homology"/>
<dbReference type="EMBL" id="CAJNOV010004336">
    <property type="protein sequence ID" value="CAF1172625.1"/>
    <property type="molecule type" value="Genomic_DNA"/>
</dbReference>
<dbReference type="EMBL" id="CAJOBI010066738">
    <property type="protein sequence ID" value="CAF4439578.1"/>
    <property type="molecule type" value="Genomic_DNA"/>
</dbReference>